<dbReference type="GO" id="GO:0051287">
    <property type="term" value="F:NAD binding"/>
    <property type="evidence" value="ECO:0007669"/>
    <property type="project" value="InterPro"/>
</dbReference>
<evidence type="ECO:0000256" key="5">
    <source>
        <dbReference type="PIRSR" id="PIRSR000149-2"/>
    </source>
</evidence>
<dbReference type="PROSITE" id="PS00071">
    <property type="entry name" value="GAPDH"/>
    <property type="match status" value="1"/>
</dbReference>
<keyword evidence="6" id="KW-0547">Nucleotide-binding</keyword>
<comment type="similarity">
    <text evidence="1 8">Belongs to the glyceraldehyde-3-phosphate dehydrogenase family.</text>
</comment>
<dbReference type="EMBL" id="DQAY01000062">
    <property type="protein sequence ID" value="HCO23597.1"/>
    <property type="molecule type" value="Genomic_DNA"/>
</dbReference>
<evidence type="ECO:0000256" key="4">
    <source>
        <dbReference type="PIRSR" id="PIRSR000149-1"/>
    </source>
</evidence>
<dbReference type="SUPFAM" id="SSF55347">
    <property type="entry name" value="Glyceraldehyde-3-phosphate dehydrogenase-like, C-terminal domain"/>
    <property type="match status" value="1"/>
</dbReference>
<evidence type="ECO:0000256" key="1">
    <source>
        <dbReference type="ARBA" id="ARBA00007406"/>
    </source>
</evidence>
<feature type="binding site" evidence="6">
    <location>
        <position position="80"/>
    </location>
    <ligand>
        <name>NAD(+)</name>
        <dbReference type="ChEBI" id="CHEBI:57540"/>
    </ligand>
</feature>
<dbReference type="Gene3D" id="3.40.50.720">
    <property type="entry name" value="NAD(P)-binding Rossmann-like Domain"/>
    <property type="match status" value="1"/>
</dbReference>
<evidence type="ECO:0000256" key="9">
    <source>
        <dbReference type="RuleBase" id="RU361160"/>
    </source>
</evidence>
<dbReference type="Pfam" id="PF02800">
    <property type="entry name" value="Gp_dh_C"/>
    <property type="match status" value="1"/>
</dbReference>
<evidence type="ECO:0000256" key="8">
    <source>
        <dbReference type="RuleBase" id="RU000397"/>
    </source>
</evidence>
<feature type="binding site" evidence="5">
    <location>
        <position position="240"/>
    </location>
    <ligand>
        <name>D-glyceraldehyde 3-phosphate</name>
        <dbReference type="ChEBI" id="CHEBI:59776"/>
    </ligand>
</feature>
<reference evidence="11 12" key="1">
    <citation type="journal article" date="2018" name="Nat. Biotechnol.">
        <title>A standardized bacterial taxonomy based on genome phylogeny substantially revises the tree of life.</title>
        <authorList>
            <person name="Parks D.H."/>
            <person name="Chuvochina M."/>
            <person name="Waite D.W."/>
            <person name="Rinke C."/>
            <person name="Skarshewski A."/>
            <person name="Chaumeil P.A."/>
            <person name="Hugenholtz P."/>
        </authorList>
    </citation>
    <scope>NUCLEOTIDE SEQUENCE [LARGE SCALE GENOMIC DNA]</scope>
    <source>
        <strain evidence="11">UBA9375</strain>
    </source>
</reference>
<keyword evidence="3 9" id="KW-0560">Oxidoreductase</keyword>
<keyword evidence="6" id="KW-0520">NAD</keyword>
<evidence type="ECO:0000313" key="11">
    <source>
        <dbReference type="EMBL" id="HCO23597.1"/>
    </source>
</evidence>
<organism evidence="11 12">
    <name type="scientific">Gimesia maris</name>
    <dbReference type="NCBI Taxonomy" id="122"/>
    <lineage>
        <taxon>Bacteria</taxon>
        <taxon>Pseudomonadati</taxon>
        <taxon>Planctomycetota</taxon>
        <taxon>Planctomycetia</taxon>
        <taxon>Planctomycetales</taxon>
        <taxon>Planctomycetaceae</taxon>
        <taxon>Gimesia</taxon>
    </lineage>
</organism>
<comment type="subunit">
    <text evidence="2">Homotetramer.</text>
</comment>
<dbReference type="PIRSF" id="PIRSF000149">
    <property type="entry name" value="GAP_DH"/>
    <property type="match status" value="1"/>
</dbReference>
<evidence type="ECO:0000256" key="2">
    <source>
        <dbReference type="ARBA" id="ARBA00011881"/>
    </source>
</evidence>
<dbReference type="GO" id="GO:0006006">
    <property type="term" value="P:glucose metabolic process"/>
    <property type="evidence" value="ECO:0007669"/>
    <property type="project" value="InterPro"/>
</dbReference>
<feature type="binding site" evidence="6">
    <location>
        <position position="36"/>
    </location>
    <ligand>
        <name>NAD(+)</name>
        <dbReference type="ChEBI" id="CHEBI:57540"/>
    </ligand>
</feature>
<dbReference type="CDD" id="cd18126">
    <property type="entry name" value="GAPDH_I_C"/>
    <property type="match status" value="1"/>
</dbReference>
<dbReference type="NCBIfam" id="TIGR01534">
    <property type="entry name" value="GAPDH-I"/>
    <property type="match status" value="1"/>
</dbReference>
<dbReference type="InterPro" id="IPR020831">
    <property type="entry name" value="GlycerAld/Erythrose_P_DH"/>
</dbReference>
<dbReference type="AlphaFoldDB" id="A0A3D3R6F7"/>
<dbReference type="GO" id="GO:0050661">
    <property type="term" value="F:NADP binding"/>
    <property type="evidence" value="ECO:0007669"/>
    <property type="project" value="InterPro"/>
</dbReference>
<dbReference type="Gene3D" id="3.30.360.10">
    <property type="entry name" value="Dihydrodipicolinate Reductase, domain 2"/>
    <property type="match status" value="1"/>
</dbReference>
<dbReference type="InterPro" id="IPR006424">
    <property type="entry name" value="Glyceraldehyde-3-P_DH_1"/>
</dbReference>
<evidence type="ECO:0000313" key="12">
    <source>
        <dbReference type="Proteomes" id="UP000263642"/>
    </source>
</evidence>
<dbReference type="FunFam" id="3.40.50.720:FF:000001">
    <property type="entry name" value="Glyceraldehyde-3-phosphate dehydrogenase"/>
    <property type="match status" value="1"/>
</dbReference>
<evidence type="ECO:0000256" key="6">
    <source>
        <dbReference type="PIRSR" id="PIRSR000149-3"/>
    </source>
</evidence>
<dbReference type="CDD" id="cd05214">
    <property type="entry name" value="GAPDH_I_N"/>
    <property type="match status" value="1"/>
</dbReference>
<feature type="active site" description="Nucleophile" evidence="4">
    <location>
        <position position="159"/>
    </location>
</feature>
<feature type="binding site" evidence="5">
    <location>
        <begin position="158"/>
        <end position="160"/>
    </location>
    <ligand>
        <name>D-glyceraldehyde 3-phosphate</name>
        <dbReference type="ChEBI" id="CHEBI:59776"/>
    </ligand>
</feature>
<dbReference type="InterPro" id="IPR020829">
    <property type="entry name" value="GlycerAld_3-P_DH_cat"/>
</dbReference>
<feature type="binding site" evidence="6">
    <location>
        <position position="127"/>
    </location>
    <ligand>
        <name>NAD(+)</name>
        <dbReference type="ChEBI" id="CHEBI:57540"/>
    </ligand>
</feature>
<evidence type="ECO:0000259" key="10">
    <source>
        <dbReference type="SMART" id="SM00846"/>
    </source>
</evidence>
<sequence length="340" mass="36521">MAAVKVGINGFGRIGRITFRALAARPEEFEVVAINDLGDPKKLAWLLKYDSVQGRFPGTVDVDGSDLIVNGKKVRVCAERDPRELPWKELGVEVALESTGFFTNREADGKPGYDSHLTAGARKVVISAPAKDTPDMTVVFGVNDDQLTSEHICVSNASCTTNCLAPMAKVLHENFGIEHGLMTTVHAYTDDQRVSDQLHSDPLRARAAALNIIPTTTGAAKAVGLVLPELNGKLTGLSLRVPVPVGSITDLVVNLSKDVTVEEVNAAMKAAADGPMKGILEYNTDPIVSSDIVGNTHSSIFDASWTTVIGGKMLKVLSWYDNEYGYSNRTADMIARLAQL</sequence>
<evidence type="ECO:0000256" key="7">
    <source>
        <dbReference type="PIRSR" id="PIRSR000149-4"/>
    </source>
</evidence>
<name>A0A3D3R6F7_9PLAN</name>
<feature type="binding site" evidence="6">
    <location>
        <position position="322"/>
    </location>
    <ligand>
        <name>NAD(+)</name>
        <dbReference type="ChEBI" id="CHEBI:57540"/>
    </ligand>
</feature>
<feature type="binding site" evidence="5">
    <location>
        <position position="189"/>
    </location>
    <ligand>
        <name>D-glyceraldehyde 3-phosphate</name>
        <dbReference type="ChEBI" id="CHEBI:59776"/>
    </ligand>
</feature>
<evidence type="ECO:0000256" key="3">
    <source>
        <dbReference type="ARBA" id="ARBA00023002"/>
    </source>
</evidence>
<protein>
    <recommendedName>
        <fullName evidence="9">Glyceraldehyde-3-phosphate dehydrogenase</fullName>
        <ecNumber evidence="9">1.2.1.-</ecNumber>
    </recommendedName>
</protein>
<dbReference type="PRINTS" id="PR00078">
    <property type="entry name" value="G3PDHDRGNASE"/>
</dbReference>
<dbReference type="PANTHER" id="PTHR43148">
    <property type="entry name" value="GLYCERALDEHYDE-3-PHOSPHATE DEHYDROGENASE 2"/>
    <property type="match status" value="1"/>
</dbReference>
<accession>A0A3D3R6F7</accession>
<dbReference type="EC" id="1.2.1.-" evidence="9"/>
<dbReference type="InterPro" id="IPR020828">
    <property type="entry name" value="GlycerAld_3-P_DH_NAD(P)-bd"/>
</dbReference>
<feature type="binding site" evidence="5">
    <location>
        <begin position="217"/>
        <end position="218"/>
    </location>
    <ligand>
        <name>D-glyceraldehyde 3-phosphate</name>
        <dbReference type="ChEBI" id="CHEBI:59776"/>
    </ligand>
</feature>
<feature type="binding site" evidence="6">
    <location>
        <begin position="13"/>
        <end position="14"/>
    </location>
    <ligand>
        <name>NAD(+)</name>
        <dbReference type="ChEBI" id="CHEBI:57540"/>
    </ligand>
</feature>
<dbReference type="Pfam" id="PF00044">
    <property type="entry name" value="Gp_dh_N"/>
    <property type="match status" value="1"/>
</dbReference>
<dbReference type="SMART" id="SM00846">
    <property type="entry name" value="Gp_dh_N"/>
    <property type="match status" value="1"/>
</dbReference>
<proteinExistence type="inferred from homology"/>
<dbReference type="FunFam" id="3.30.360.10:FF:000002">
    <property type="entry name" value="Glyceraldehyde-3-phosphate dehydrogenase"/>
    <property type="match status" value="1"/>
</dbReference>
<dbReference type="InterPro" id="IPR020830">
    <property type="entry name" value="GlycerAld_3-P_DH_AS"/>
</dbReference>
<dbReference type="Proteomes" id="UP000263642">
    <property type="component" value="Unassembled WGS sequence"/>
</dbReference>
<feature type="site" description="Activates thiol group during catalysis" evidence="7">
    <location>
        <position position="186"/>
    </location>
</feature>
<feature type="domain" description="Glyceraldehyde 3-phosphate dehydrogenase NAD(P) binding" evidence="10">
    <location>
        <begin position="4"/>
        <end position="159"/>
    </location>
</feature>
<dbReference type="SUPFAM" id="SSF51735">
    <property type="entry name" value="NAD(P)-binding Rossmann-fold domains"/>
    <property type="match status" value="1"/>
</dbReference>
<dbReference type="GO" id="GO:0016620">
    <property type="term" value="F:oxidoreductase activity, acting on the aldehyde or oxo group of donors, NAD or NADP as acceptor"/>
    <property type="evidence" value="ECO:0007669"/>
    <property type="project" value="InterPro"/>
</dbReference>
<gene>
    <name evidence="11" type="primary">gap</name>
    <name evidence="11" type="ORF">DIT97_11265</name>
</gene>
<dbReference type="InterPro" id="IPR036291">
    <property type="entry name" value="NAD(P)-bd_dom_sf"/>
</dbReference>
<comment type="caution">
    <text evidence="11">The sequence shown here is derived from an EMBL/GenBank/DDBJ whole genome shotgun (WGS) entry which is preliminary data.</text>
</comment>